<dbReference type="InterPro" id="IPR001789">
    <property type="entry name" value="Sig_transdc_resp-reg_receiver"/>
</dbReference>
<dbReference type="Gene3D" id="3.40.50.2300">
    <property type="match status" value="1"/>
</dbReference>
<dbReference type="PRINTS" id="PR00032">
    <property type="entry name" value="HTHARAC"/>
</dbReference>
<dbReference type="SMART" id="SM00342">
    <property type="entry name" value="HTH_ARAC"/>
    <property type="match status" value="1"/>
</dbReference>
<dbReference type="GO" id="GO:0000160">
    <property type="term" value="P:phosphorelay signal transduction system"/>
    <property type="evidence" value="ECO:0007669"/>
    <property type="project" value="InterPro"/>
</dbReference>
<dbReference type="SUPFAM" id="SSF52172">
    <property type="entry name" value="CheY-like"/>
    <property type="match status" value="1"/>
</dbReference>
<evidence type="ECO:0000313" key="8">
    <source>
        <dbReference type="Proteomes" id="UP000267798"/>
    </source>
</evidence>
<dbReference type="Pfam" id="PF00072">
    <property type="entry name" value="Response_reg"/>
    <property type="match status" value="1"/>
</dbReference>
<dbReference type="PANTHER" id="PTHR43280">
    <property type="entry name" value="ARAC-FAMILY TRANSCRIPTIONAL REGULATOR"/>
    <property type="match status" value="1"/>
</dbReference>
<dbReference type="CDD" id="cd17536">
    <property type="entry name" value="REC_YesN-like"/>
    <property type="match status" value="1"/>
</dbReference>
<protein>
    <submittedName>
        <fullName evidence="7">Response regulator</fullName>
    </submittedName>
</protein>
<keyword evidence="4" id="KW-0597">Phosphoprotein</keyword>
<evidence type="ECO:0000256" key="3">
    <source>
        <dbReference type="ARBA" id="ARBA00023163"/>
    </source>
</evidence>
<dbReference type="GO" id="GO:0043565">
    <property type="term" value="F:sequence-specific DNA binding"/>
    <property type="evidence" value="ECO:0007669"/>
    <property type="project" value="InterPro"/>
</dbReference>
<feature type="modified residue" description="4-aspartylphosphate" evidence="4">
    <location>
        <position position="54"/>
    </location>
</feature>
<keyword evidence="8" id="KW-1185">Reference proteome</keyword>
<dbReference type="RefSeq" id="WP_120113814.1">
    <property type="nucleotide sequence ID" value="NZ_QXQB01000006.1"/>
</dbReference>
<dbReference type="InterPro" id="IPR018060">
    <property type="entry name" value="HTH_AraC"/>
</dbReference>
<proteinExistence type="predicted"/>
<sequence length="512" mass="58243">MKLLIIDDEIIIREGLSTVIKWEENGFILLRPAASAEEALMRIPLERPDIIMTDIRMTGKTGLDLAREVKQDYPDTEIVILSGYEEFAYAQQAMREGISDYLLKTSRPGDIMAAAMRAQKRIMEKRAAEAHQTAFRSKLLERMLAGETPISDQEVENILMYYPELRMASEWESLELWLATSESYVAVSAEAEKALGELGDKLRQTLDCVILDWNGGWLFIFRSNKPGAMRMVKASVEQAERILNCRLFATSGYTVASVKDLRGALRAAEQATAFRFLAGDSKLIRYDDIKNRKGMRTVCSQEEEEGLTAVLRSRDRERLAAWIEQTLSAVKHDPEATPGSMKSYLHSFLVAGFRWLERAAASVGQSAKELQQLESLDLNELARRPAEVMSGILSSIMSQYDELSGDRNSAIAKTIAYIREHLDQSLTLSQVAAFVHMNPNYFSELFKRETGKNYIEFVTEARIEWAIRLLRETPAKVSEIAKRVGYEDMKHFNRMFKRYTGETPSHFRDRGQ</sequence>
<organism evidence="7 8">
    <name type="scientific">Paenibacillus pinisoli</name>
    <dbReference type="NCBI Taxonomy" id="1276110"/>
    <lineage>
        <taxon>Bacteria</taxon>
        <taxon>Bacillati</taxon>
        <taxon>Bacillota</taxon>
        <taxon>Bacilli</taxon>
        <taxon>Bacillales</taxon>
        <taxon>Paenibacillaceae</taxon>
        <taxon>Paenibacillus</taxon>
    </lineage>
</organism>
<dbReference type="Gene3D" id="1.10.10.60">
    <property type="entry name" value="Homeodomain-like"/>
    <property type="match status" value="2"/>
</dbReference>
<dbReference type="SMART" id="SM00448">
    <property type="entry name" value="REC"/>
    <property type="match status" value="1"/>
</dbReference>
<dbReference type="PROSITE" id="PS50110">
    <property type="entry name" value="RESPONSE_REGULATORY"/>
    <property type="match status" value="1"/>
</dbReference>
<reference evidence="7 8" key="1">
    <citation type="submission" date="2018-09" db="EMBL/GenBank/DDBJ databases">
        <title>Paenibacillus aracenensis nov. sp. isolated from a cave in southern Spain.</title>
        <authorList>
            <person name="Jurado V."/>
            <person name="Gutierrez-Patricio S."/>
            <person name="Gonzalez-Pimentel J.L."/>
            <person name="Miller A.Z."/>
            <person name="Laiz L."/>
            <person name="Saiz-Jimenez C."/>
        </authorList>
    </citation>
    <scope>NUCLEOTIDE SEQUENCE [LARGE SCALE GENOMIC DNA]</scope>
    <source>
        <strain evidence="7 8">JCM 19203</strain>
    </source>
</reference>
<evidence type="ECO:0000259" key="6">
    <source>
        <dbReference type="PROSITE" id="PS50110"/>
    </source>
</evidence>
<comment type="caution">
    <text evidence="7">The sequence shown here is derived from an EMBL/GenBank/DDBJ whole genome shotgun (WGS) entry which is preliminary data.</text>
</comment>
<evidence type="ECO:0000256" key="4">
    <source>
        <dbReference type="PROSITE-ProRule" id="PRU00169"/>
    </source>
</evidence>
<keyword evidence="1" id="KW-0805">Transcription regulation</keyword>
<dbReference type="Proteomes" id="UP000267798">
    <property type="component" value="Unassembled WGS sequence"/>
</dbReference>
<dbReference type="OrthoDB" id="342399at2"/>
<feature type="domain" description="HTH araC/xylS-type" evidence="5">
    <location>
        <begin position="412"/>
        <end position="510"/>
    </location>
</feature>
<dbReference type="PANTHER" id="PTHR43280:SF28">
    <property type="entry name" value="HTH-TYPE TRANSCRIPTIONAL ACTIVATOR RHAS"/>
    <property type="match status" value="1"/>
</dbReference>
<feature type="domain" description="Response regulatory" evidence="6">
    <location>
        <begin position="2"/>
        <end position="119"/>
    </location>
</feature>
<dbReference type="EMBL" id="QXQB01000006">
    <property type="protein sequence ID" value="RJX37260.1"/>
    <property type="molecule type" value="Genomic_DNA"/>
</dbReference>
<dbReference type="SUPFAM" id="SSF46689">
    <property type="entry name" value="Homeodomain-like"/>
    <property type="match status" value="2"/>
</dbReference>
<dbReference type="InterPro" id="IPR009057">
    <property type="entry name" value="Homeodomain-like_sf"/>
</dbReference>
<dbReference type="InterPro" id="IPR020449">
    <property type="entry name" value="Tscrpt_reg_AraC-type_HTH"/>
</dbReference>
<accession>A0A3A6PBM6</accession>
<dbReference type="GO" id="GO:0003700">
    <property type="term" value="F:DNA-binding transcription factor activity"/>
    <property type="evidence" value="ECO:0007669"/>
    <property type="project" value="InterPro"/>
</dbReference>
<keyword evidence="2" id="KW-0238">DNA-binding</keyword>
<evidence type="ECO:0000256" key="1">
    <source>
        <dbReference type="ARBA" id="ARBA00023015"/>
    </source>
</evidence>
<dbReference type="AlphaFoldDB" id="A0A3A6PBM6"/>
<name>A0A3A6PBM6_9BACL</name>
<dbReference type="Pfam" id="PF12833">
    <property type="entry name" value="HTH_18"/>
    <property type="match status" value="1"/>
</dbReference>
<evidence type="ECO:0000256" key="2">
    <source>
        <dbReference type="ARBA" id="ARBA00023125"/>
    </source>
</evidence>
<evidence type="ECO:0000259" key="5">
    <source>
        <dbReference type="PROSITE" id="PS01124"/>
    </source>
</evidence>
<keyword evidence="3" id="KW-0804">Transcription</keyword>
<dbReference type="PROSITE" id="PS01124">
    <property type="entry name" value="HTH_ARAC_FAMILY_2"/>
    <property type="match status" value="1"/>
</dbReference>
<gene>
    <name evidence="7" type="ORF">D3P09_23170</name>
</gene>
<dbReference type="InterPro" id="IPR011006">
    <property type="entry name" value="CheY-like_superfamily"/>
</dbReference>
<evidence type="ECO:0000313" key="7">
    <source>
        <dbReference type="EMBL" id="RJX37260.1"/>
    </source>
</evidence>